<name>A0AAW2MFM3_SESRA</name>
<reference evidence="2" key="1">
    <citation type="submission" date="2020-06" db="EMBL/GenBank/DDBJ databases">
        <authorList>
            <person name="Li T."/>
            <person name="Hu X."/>
            <person name="Zhang T."/>
            <person name="Song X."/>
            <person name="Zhang H."/>
            <person name="Dai N."/>
            <person name="Sheng W."/>
            <person name="Hou X."/>
            <person name="Wei L."/>
        </authorList>
    </citation>
    <scope>NUCLEOTIDE SEQUENCE</scope>
    <source>
        <strain evidence="2">G02</strain>
        <tissue evidence="2">Leaf</tissue>
    </source>
</reference>
<keyword evidence="1" id="KW-0812">Transmembrane</keyword>
<feature type="transmembrane region" description="Helical" evidence="1">
    <location>
        <begin position="39"/>
        <end position="61"/>
    </location>
</feature>
<feature type="transmembrane region" description="Helical" evidence="1">
    <location>
        <begin position="136"/>
        <end position="162"/>
    </location>
</feature>
<protein>
    <submittedName>
        <fullName evidence="2">Uncharacterized protein</fullName>
    </submittedName>
</protein>
<feature type="transmembrane region" description="Helical" evidence="1">
    <location>
        <begin position="188"/>
        <end position="207"/>
    </location>
</feature>
<evidence type="ECO:0000313" key="2">
    <source>
        <dbReference type="EMBL" id="KAL0329793.1"/>
    </source>
</evidence>
<feature type="transmembrane region" description="Helical" evidence="1">
    <location>
        <begin position="253"/>
        <end position="270"/>
    </location>
</feature>
<proteinExistence type="predicted"/>
<feature type="transmembrane region" description="Helical" evidence="1">
    <location>
        <begin position="282"/>
        <end position="308"/>
    </location>
</feature>
<feature type="transmembrane region" description="Helical" evidence="1">
    <location>
        <begin position="7"/>
        <end position="27"/>
    </location>
</feature>
<organism evidence="2">
    <name type="scientific">Sesamum radiatum</name>
    <name type="common">Black benniseed</name>
    <dbReference type="NCBI Taxonomy" id="300843"/>
    <lineage>
        <taxon>Eukaryota</taxon>
        <taxon>Viridiplantae</taxon>
        <taxon>Streptophyta</taxon>
        <taxon>Embryophyta</taxon>
        <taxon>Tracheophyta</taxon>
        <taxon>Spermatophyta</taxon>
        <taxon>Magnoliopsida</taxon>
        <taxon>eudicotyledons</taxon>
        <taxon>Gunneridae</taxon>
        <taxon>Pentapetalae</taxon>
        <taxon>asterids</taxon>
        <taxon>lamiids</taxon>
        <taxon>Lamiales</taxon>
        <taxon>Pedaliaceae</taxon>
        <taxon>Sesamum</taxon>
    </lineage>
</organism>
<sequence length="389" mass="43657">MEIPAWCFFSFSALVSVTFLHLGFYSLDKTDRSDSVSSVVMFLFQHFFAVSCCHSSSYALIFRPQSKHILKSRYLWVLYGSMRDTLYNGMAEGRLSGYCSYLVICFLALVFRLSEVKSAAYEWWWISGHTFHDSQYFPWMCYPVSALMNFFIVPFGGCYLTWKQKAGMGIHMALESSLYVISLNSTKFFPGLVILISLFTSALWAALSGLDPLSCVSGDLFSGDVRFQNLLSLAGKRLSATFQVLTEKKTGKFIEFAVGMVGTVLFQNFFKLMSFSQVEAFLYLAVGWVANLALLGVSCDFGVFHFLLGNVIVGCTVSQFGLRGTTWLMYGASLLLFGLRLKLESLRFVNRGGEHARTALSFVDRGGELARVVLPIMDRRGGQDTVILW</sequence>
<evidence type="ECO:0000256" key="1">
    <source>
        <dbReference type="SAM" id="Phobius"/>
    </source>
</evidence>
<keyword evidence="1" id="KW-0472">Membrane</keyword>
<feature type="transmembrane region" description="Helical" evidence="1">
    <location>
        <begin position="98"/>
        <end position="116"/>
    </location>
</feature>
<accession>A0AAW2MFM3</accession>
<comment type="caution">
    <text evidence="2">The sequence shown here is derived from an EMBL/GenBank/DDBJ whole genome shotgun (WGS) entry which is preliminary data.</text>
</comment>
<dbReference type="AlphaFoldDB" id="A0AAW2MFM3"/>
<reference evidence="2" key="2">
    <citation type="journal article" date="2024" name="Plant">
        <title>Genomic evolution and insights into agronomic trait innovations of Sesamum species.</title>
        <authorList>
            <person name="Miao H."/>
            <person name="Wang L."/>
            <person name="Qu L."/>
            <person name="Liu H."/>
            <person name="Sun Y."/>
            <person name="Le M."/>
            <person name="Wang Q."/>
            <person name="Wei S."/>
            <person name="Zheng Y."/>
            <person name="Lin W."/>
            <person name="Duan Y."/>
            <person name="Cao H."/>
            <person name="Xiong S."/>
            <person name="Wang X."/>
            <person name="Wei L."/>
            <person name="Li C."/>
            <person name="Ma Q."/>
            <person name="Ju M."/>
            <person name="Zhao R."/>
            <person name="Li G."/>
            <person name="Mu C."/>
            <person name="Tian Q."/>
            <person name="Mei H."/>
            <person name="Zhang T."/>
            <person name="Gao T."/>
            <person name="Zhang H."/>
        </authorList>
    </citation>
    <scope>NUCLEOTIDE SEQUENCE</scope>
    <source>
        <strain evidence="2">G02</strain>
    </source>
</reference>
<keyword evidence="1" id="KW-1133">Transmembrane helix</keyword>
<feature type="transmembrane region" description="Helical" evidence="1">
    <location>
        <begin position="320"/>
        <end position="341"/>
    </location>
</feature>
<gene>
    <name evidence="2" type="ORF">Sradi_4966000</name>
</gene>
<dbReference type="EMBL" id="JACGWJ010000022">
    <property type="protein sequence ID" value="KAL0329793.1"/>
    <property type="molecule type" value="Genomic_DNA"/>
</dbReference>